<comment type="caution">
    <text evidence="1">The sequence shown here is derived from an EMBL/GenBank/DDBJ whole genome shotgun (WGS) entry which is preliminary data.</text>
</comment>
<proteinExistence type="predicted"/>
<gene>
    <name evidence="1" type="ORF">SDC9_155076</name>
</gene>
<sequence length="120" mass="13061">MRTNSIVIIACLALILIANHIAIGVGAVYRKIDKELTVFFCSCHVRRNGRLSGCSIHHRNALRSVKYSAQLISDGGCQRIIAGHIHMDRTAAVAQCSLKILGNCNTLTVFGGRPYNVVTI</sequence>
<accession>A0A645F5C9</accession>
<name>A0A645F5C9_9ZZZZ</name>
<dbReference type="AlphaFoldDB" id="A0A645F5C9"/>
<evidence type="ECO:0000313" key="1">
    <source>
        <dbReference type="EMBL" id="MPN07804.1"/>
    </source>
</evidence>
<organism evidence="1">
    <name type="scientific">bioreactor metagenome</name>
    <dbReference type="NCBI Taxonomy" id="1076179"/>
    <lineage>
        <taxon>unclassified sequences</taxon>
        <taxon>metagenomes</taxon>
        <taxon>ecological metagenomes</taxon>
    </lineage>
</organism>
<reference evidence="1" key="1">
    <citation type="submission" date="2019-08" db="EMBL/GenBank/DDBJ databases">
        <authorList>
            <person name="Kucharzyk K."/>
            <person name="Murdoch R.W."/>
            <person name="Higgins S."/>
            <person name="Loffler F."/>
        </authorList>
    </citation>
    <scope>NUCLEOTIDE SEQUENCE</scope>
</reference>
<dbReference type="EMBL" id="VSSQ01053807">
    <property type="protein sequence ID" value="MPN07804.1"/>
    <property type="molecule type" value="Genomic_DNA"/>
</dbReference>
<protein>
    <submittedName>
        <fullName evidence="1">Uncharacterized protein</fullName>
    </submittedName>
</protein>